<dbReference type="AlphaFoldDB" id="A0A5C6DXC7"/>
<dbReference type="Pfam" id="PF13365">
    <property type="entry name" value="Trypsin_2"/>
    <property type="match status" value="1"/>
</dbReference>
<dbReference type="InterPro" id="IPR043504">
    <property type="entry name" value="Peptidase_S1_PA_chymotrypsin"/>
</dbReference>
<keyword evidence="3" id="KW-1185">Reference proteome</keyword>
<dbReference type="GO" id="GO:0006508">
    <property type="term" value="P:proteolysis"/>
    <property type="evidence" value="ECO:0007669"/>
    <property type="project" value="InterPro"/>
</dbReference>
<evidence type="ECO:0000256" key="1">
    <source>
        <dbReference type="SAM" id="Coils"/>
    </source>
</evidence>
<gene>
    <name evidence="2" type="ORF">Q31b_33850</name>
</gene>
<name>A0A5C6DXC7_9BACT</name>
<organism evidence="2 3">
    <name type="scientific">Novipirellula aureliae</name>
    <dbReference type="NCBI Taxonomy" id="2527966"/>
    <lineage>
        <taxon>Bacteria</taxon>
        <taxon>Pseudomonadati</taxon>
        <taxon>Planctomycetota</taxon>
        <taxon>Planctomycetia</taxon>
        <taxon>Pirellulales</taxon>
        <taxon>Pirellulaceae</taxon>
        <taxon>Novipirellula</taxon>
    </lineage>
</organism>
<dbReference type="EMBL" id="SJPY01000005">
    <property type="protein sequence ID" value="TWU40041.1"/>
    <property type="molecule type" value="Genomic_DNA"/>
</dbReference>
<dbReference type="SUPFAM" id="SSF50494">
    <property type="entry name" value="Trypsin-like serine proteases"/>
    <property type="match status" value="1"/>
</dbReference>
<evidence type="ECO:0000313" key="2">
    <source>
        <dbReference type="EMBL" id="TWU40041.1"/>
    </source>
</evidence>
<dbReference type="PROSITE" id="PS00134">
    <property type="entry name" value="TRYPSIN_HIS"/>
    <property type="match status" value="1"/>
</dbReference>
<evidence type="ECO:0000313" key="3">
    <source>
        <dbReference type="Proteomes" id="UP000315471"/>
    </source>
</evidence>
<protein>
    <recommendedName>
        <fullName evidence="4">Serine protease</fullName>
    </recommendedName>
</protein>
<reference evidence="2 3" key="1">
    <citation type="submission" date="2019-02" db="EMBL/GenBank/DDBJ databases">
        <title>Deep-cultivation of Planctomycetes and their phenomic and genomic characterization uncovers novel biology.</title>
        <authorList>
            <person name="Wiegand S."/>
            <person name="Jogler M."/>
            <person name="Boedeker C."/>
            <person name="Pinto D."/>
            <person name="Vollmers J."/>
            <person name="Rivas-Marin E."/>
            <person name="Kohn T."/>
            <person name="Peeters S.H."/>
            <person name="Heuer A."/>
            <person name="Rast P."/>
            <person name="Oberbeckmann S."/>
            <person name="Bunk B."/>
            <person name="Jeske O."/>
            <person name="Meyerdierks A."/>
            <person name="Storesund J.E."/>
            <person name="Kallscheuer N."/>
            <person name="Luecker S."/>
            <person name="Lage O.M."/>
            <person name="Pohl T."/>
            <person name="Merkel B.J."/>
            <person name="Hornburger P."/>
            <person name="Mueller R.-W."/>
            <person name="Bruemmer F."/>
            <person name="Labrenz M."/>
            <person name="Spormann A.M."/>
            <person name="Op Den Camp H."/>
            <person name="Overmann J."/>
            <person name="Amann R."/>
            <person name="Jetten M.S.M."/>
            <person name="Mascher T."/>
            <person name="Medema M.H."/>
            <person name="Devos D.P."/>
            <person name="Kaster A.-K."/>
            <person name="Ovreas L."/>
            <person name="Rohde M."/>
            <person name="Galperin M.Y."/>
            <person name="Jogler C."/>
        </authorList>
    </citation>
    <scope>NUCLEOTIDE SEQUENCE [LARGE SCALE GENOMIC DNA]</scope>
    <source>
        <strain evidence="2 3">Q31b</strain>
    </source>
</reference>
<dbReference type="GO" id="GO:0004252">
    <property type="term" value="F:serine-type endopeptidase activity"/>
    <property type="evidence" value="ECO:0007669"/>
    <property type="project" value="InterPro"/>
</dbReference>
<dbReference type="InterPro" id="IPR018114">
    <property type="entry name" value="TRYPSIN_HIS"/>
</dbReference>
<accession>A0A5C6DXC7</accession>
<dbReference type="Gene3D" id="2.40.10.10">
    <property type="entry name" value="Trypsin-like serine proteases"/>
    <property type="match status" value="2"/>
</dbReference>
<comment type="caution">
    <text evidence="2">The sequence shown here is derived from an EMBL/GenBank/DDBJ whole genome shotgun (WGS) entry which is preliminary data.</text>
</comment>
<dbReference type="Proteomes" id="UP000315471">
    <property type="component" value="Unassembled WGS sequence"/>
</dbReference>
<sequence>MASNRGSLPFPPKVVGFSLAPPPNPIDQLKSLIERRDEAAKTLANIETEIDRLVSEESICGPNDLQDVENYDGTLGVSQAFVALHEPKIGQLQWLDDLASQFTAQGDNKGNVSGERWGSGGMISRDHFITAGHCFDRLDNGPDGWVCPKRGGQTVSSDEIAKLMRVNFKYQIDAATGSVRVPDSFPILGLEEYRLGGLDFAIVKLGANGDGDFPGDKYGTISLAATDLTVPGEILCVIQHPNGRPKEVEAGPLRDNIGGRMTYSSIDTEGGSSGSPILSIAGELVGVHTNGGCTRNPPGGFNRGVAVGVIRLASTII</sequence>
<feature type="coiled-coil region" evidence="1">
    <location>
        <begin position="29"/>
        <end position="56"/>
    </location>
</feature>
<keyword evidence="1" id="KW-0175">Coiled coil</keyword>
<dbReference type="OrthoDB" id="9770276at2"/>
<dbReference type="InterPro" id="IPR009003">
    <property type="entry name" value="Peptidase_S1_PA"/>
</dbReference>
<dbReference type="RefSeq" id="WP_146600676.1">
    <property type="nucleotide sequence ID" value="NZ_SJPY01000005.1"/>
</dbReference>
<proteinExistence type="predicted"/>
<evidence type="ECO:0008006" key="4">
    <source>
        <dbReference type="Google" id="ProtNLM"/>
    </source>
</evidence>
<dbReference type="InterPro" id="IPR008353">
    <property type="entry name" value="Peptidase_S1B_tx"/>
</dbReference>
<dbReference type="PRINTS" id="PR01774">
    <property type="entry name" value="EXFOLTOXIN"/>
</dbReference>